<sequence>MKRHNQSRPIRRRRRCGQSRLGASAVEFAIIANILLLIILTCMEFARMNMVRNLAQDAAYYAARHAIVPGATSAEAEGEANRIMGSLLTNGYSVAVSELDSESTNVTVTVTVDLGEVAMFAPFFLPESDISSTVRMRTERYDGFYEQ</sequence>
<proteinExistence type="predicted"/>
<evidence type="ECO:0000256" key="1">
    <source>
        <dbReference type="SAM" id="Phobius"/>
    </source>
</evidence>
<dbReference type="Proteomes" id="UP000318538">
    <property type="component" value="Chromosome"/>
</dbReference>
<organism evidence="3 4">
    <name type="scientific">Rubripirellula lacrimiformis</name>
    <dbReference type="NCBI Taxonomy" id="1930273"/>
    <lineage>
        <taxon>Bacteria</taxon>
        <taxon>Pseudomonadati</taxon>
        <taxon>Planctomycetota</taxon>
        <taxon>Planctomycetia</taxon>
        <taxon>Pirellulales</taxon>
        <taxon>Pirellulaceae</taxon>
        <taxon>Rubripirellula</taxon>
    </lineage>
</organism>
<accession>A0A517NHP9</accession>
<keyword evidence="4" id="KW-1185">Reference proteome</keyword>
<keyword evidence="1" id="KW-0812">Transmembrane</keyword>
<evidence type="ECO:0000313" key="3">
    <source>
        <dbReference type="EMBL" id="QDT06667.1"/>
    </source>
</evidence>
<dbReference type="InterPro" id="IPR012495">
    <property type="entry name" value="TadE-like_dom"/>
</dbReference>
<protein>
    <submittedName>
        <fullName evidence="3">TadE-like protein</fullName>
    </submittedName>
</protein>
<dbReference type="Pfam" id="PF07811">
    <property type="entry name" value="TadE"/>
    <property type="match status" value="1"/>
</dbReference>
<feature type="transmembrane region" description="Helical" evidence="1">
    <location>
        <begin position="21"/>
        <end position="40"/>
    </location>
</feature>
<keyword evidence="1" id="KW-0472">Membrane</keyword>
<name>A0A517NHP9_9BACT</name>
<reference evidence="3 4" key="1">
    <citation type="submission" date="2019-02" db="EMBL/GenBank/DDBJ databases">
        <title>Deep-cultivation of Planctomycetes and their phenomic and genomic characterization uncovers novel biology.</title>
        <authorList>
            <person name="Wiegand S."/>
            <person name="Jogler M."/>
            <person name="Boedeker C."/>
            <person name="Pinto D."/>
            <person name="Vollmers J."/>
            <person name="Rivas-Marin E."/>
            <person name="Kohn T."/>
            <person name="Peeters S.H."/>
            <person name="Heuer A."/>
            <person name="Rast P."/>
            <person name="Oberbeckmann S."/>
            <person name="Bunk B."/>
            <person name="Jeske O."/>
            <person name="Meyerdierks A."/>
            <person name="Storesund J.E."/>
            <person name="Kallscheuer N."/>
            <person name="Luecker S."/>
            <person name="Lage O.M."/>
            <person name="Pohl T."/>
            <person name="Merkel B.J."/>
            <person name="Hornburger P."/>
            <person name="Mueller R.-W."/>
            <person name="Bruemmer F."/>
            <person name="Labrenz M."/>
            <person name="Spormann A.M."/>
            <person name="Op den Camp H."/>
            <person name="Overmann J."/>
            <person name="Amann R."/>
            <person name="Jetten M.S.M."/>
            <person name="Mascher T."/>
            <person name="Medema M.H."/>
            <person name="Devos D.P."/>
            <person name="Kaster A.-K."/>
            <person name="Ovreas L."/>
            <person name="Rohde M."/>
            <person name="Galperin M.Y."/>
            <person name="Jogler C."/>
        </authorList>
    </citation>
    <scope>NUCLEOTIDE SEQUENCE [LARGE SCALE GENOMIC DNA]</scope>
    <source>
        <strain evidence="3 4">K22_7</strain>
    </source>
</reference>
<dbReference type="AlphaFoldDB" id="A0A517NHP9"/>
<dbReference type="OrthoDB" id="290254at2"/>
<dbReference type="EMBL" id="CP036525">
    <property type="protein sequence ID" value="QDT06667.1"/>
    <property type="molecule type" value="Genomic_DNA"/>
</dbReference>
<gene>
    <name evidence="3" type="ORF">K227x_50830</name>
</gene>
<feature type="domain" description="TadE-like" evidence="2">
    <location>
        <begin position="22"/>
        <end position="64"/>
    </location>
</feature>
<keyword evidence="1" id="KW-1133">Transmembrane helix</keyword>
<evidence type="ECO:0000259" key="2">
    <source>
        <dbReference type="Pfam" id="PF07811"/>
    </source>
</evidence>
<evidence type="ECO:0000313" key="4">
    <source>
        <dbReference type="Proteomes" id="UP000318538"/>
    </source>
</evidence>
<dbReference type="KEGG" id="rlc:K227x_50830"/>
<dbReference type="RefSeq" id="WP_145173608.1">
    <property type="nucleotide sequence ID" value="NZ_CP036525.1"/>
</dbReference>